<dbReference type="AlphaFoldDB" id="A0A4R5KLL0"/>
<comment type="caution">
    <text evidence="1">The sequence shown here is derived from an EMBL/GenBank/DDBJ whole genome shotgun (WGS) entry which is preliminary data.</text>
</comment>
<dbReference type="RefSeq" id="WP_133231491.1">
    <property type="nucleotide sequence ID" value="NZ_SMRT01000010.1"/>
</dbReference>
<dbReference type="EMBL" id="SMRT01000010">
    <property type="protein sequence ID" value="TDF95457.1"/>
    <property type="molecule type" value="Genomic_DNA"/>
</dbReference>
<organism evidence="1 2">
    <name type="scientific">Paenibacillus piri</name>
    <dbReference type="NCBI Taxonomy" id="2547395"/>
    <lineage>
        <taxon>Bacteria</taxon>
        <taxon>Bacillati</taxon>
        <taxon>Bacillota</taxon>
        <taxon>Bacilli</taxon>
        <taxon>Bacillales</taxon>
        <taxon>Paenibacillaceae</taxon>
        <taxon>Paenibacillus</taxon>
    </lineage>
</organism>
<accession>A0A4R5KLL0</accession>
<dbReference type="OrthoDB" id="2623507at2"/>
<name>A0A4R5KLL0_9BACL</name>
<evidence type="ECO:0000313" key="1">
    <source>
        <dbReference type="EMBL" id="TDF95457.1"/>
    </source>
</evidence>
<protein>
    <submittedName>
        <fullName evidence="1">Uncharacterized protein</fullName>
    </submittedName>
</protein>
<reference evidence="1 2" key="1">
    <citation type="submission" date="2019-03" db="EMBL/GenBank/DDBJ databases">
        <title>This is whole genome sequence of Paenibacillus sp MS74 strain.</title>
        <authorList>
            <person name="Trinh H.N."/>
        </authorList>
    </citation>
    <scope>NUCLEOTIDE SEQUENCE [LARGE SCALE GENOMIC DNA]</scope>
    <source>
        <strain evidence="1 2">MS74</strain>
    </source>
</reference>
<proteinExistence type="predicted"/>
<gene>
    <name evidence="1" type="ORF">E1757_20325</name>
</gene>
<keyword evidence="2" id="KW-1185">Reference proteome</keyword>
<evidence type="ECO:0000313" key="2">
    <source>
        <dbReference type="Proteomes" id="UP000295636"/>
    </source>
</evidence>
<sequence length="137" mass="16070">MIPKVSKVDSIILADNMGQAAYKFKKIIFHKDRQYLLLHQEDNFQLLRTRYDDGFLKLIEVSNKEYQELKDLGWLDFDQPNHNFNSNREFSVTGICFNRLGNESSMIIEYKSSSIEKPLDILPYIVQTGAEHVFFSE</sequence>
<dbReference type="Proteomes" id="UP000295636">
    <property type="component" value="Unassembled WGS sequence"/>
</dbReference>